<accession>A0A7W7HFZ3</accession>
<dbReference type="RefSeq" id="WP_188122101.1">
    <property type="nucleotide sequence ID" value="NZ_BOMP01000201.1"/>
</dbReference>
<dbReference type="PROSITE" id="PS51318">
    <property type="entry name" value="TAT"/>
    <property type="match status" value="1"/>
</dbReference>
<dbReference type="GO" id="GO:0008270">
    <property type="term" value="F:zinc ion binding"/>
    <property type="evidence" value="ECO:0007669"/>
    <property type="project" value="InterPro"/>
</dbReference>
<evidence type="ECO:0000313" key="11">
    <source>
        <dbReference type="Proteomes" id="UP000631312"/>
    </source>
</evidence>
<comment type="catalytic activity">
    <reaction evidence="6">
        <text>hydrogencarbonate + H(+) = CO2 + H2O</text>
        <dbReference type="Rhea" id="RHEA:10748"/>
        <dbReference type="ChEBI" id="CHEBI:15377"/>
        <dbReference type="ChEBI" id="CHEBI:15378"/>
        <dbReference type="ChEBI" id="CHEBI:16526"/>
        <dbReference type="ChEBI" id="CHEBI:17544"/>
        <dbReference type="EC" id="4.2.1.1"/>
    </reaction>
</comment>
<comment type="cofactor">
    <cofactor evidence="7">
        <name>Zn(2+)</name>
        <dbReference type="ChEBI" id="CHEBI:29105"/>
    </cofactor>
    <text evidence="7">Binds 1 zinc ion per subunit.</text>
</comment>
<comment type="similarity">
    <text evidence="1">Belongs to the beta-class carbonic anhydrase family.</text>
</comment>
<evidence type="ECO:0000256" key="5">
    <source>
        <dbReference type="ARBA" id="ARBA00024993"/>
    </source>
</evidence>
<evidence type="ECO:0000256" key="7">
    <source>
        <dbReference type="PIRSR" id="PIRSR601765-1"/>
    </source>
</evidence>
<name>A0A7W7HFZ3_9ACTN</name>
<dbReference type="PANTHER" id="PTHR11002:SF79">
    <property type="entry name" value="CARBONIC ANHYDRASE 2"/>
    <property type="match status" value="1"/>
</dbReference>
<dbReference type="SMART" id="SM00947">
    <property type="entry name" value="Pro_CA"/>
    <property type="match status" value="1"/>
</dbReference>
<dbReference type="PANTHER" id="PTHR11002">
    <property type="entry name" value="CARBONIC ANHYDRASE"/>
    <property type="match status" value="1"/>
</dbReference>
<dbReference type="InterPro" id="IPR006311">
    <property type="entry name" value="TAT_signal"/>
</dbReference>
<evidence type="ECO:0000256" key="4">
    <source>
        <dbReference type="ARBA" id="ARBA00023239"/>
    </source>
</evidence>
<dbReference type="SUPFAM" id="SSF53056">
    <property type="entry name" value="beta-carbonic anhydrase, cab"/>
    <property type="match status" value="1"/>
</dbReference>
<comment type="function">
    <text evidence="5">Catalyzes the reversible hydration of carbon dioxide to form bicarbonate.</text>
</comment>
<dbReference type="GO" id="GO:0004089">
    <property type="term" value="F:carbonate dehydratase activity"/>
    <property type="evidence" value="ECO:0007669"/>
    <property type="project" value="UniProtKB-EC"/>
</dbReference>
<feature type="binding site" evidence="7">
    <location>
        <position position="80"/>
    </location>
    <ligand>
        <name>Zn(2+)</name>
        <dbReference type="ChEBI" id="CHEBI:29105"/>
    </ligand>
</feature>
<feature type="binding site" evidence="7">
    <location>
        <position position="134"/>
    </location>
    <ligand>
        <name>Zn(2+)</name>
        <dbReference type="ChEBI" id="CHEBI:29105"/>
    </ligand>
</feature>
<proteinExistence type="inferred from homology"/>
<feature type="binding site" evidence="7">
    <location>
        <position position="78"/>
    </location>
    <ligand>
        <name>Zn(2+)</name>
        <dbReference type="ChEBI" id="CHEBI:29105"/>
    </ligand>
</feature>
<protein>
    <recommendedName>
        <fullName evidence="2">carbonic anhydrase</fullName>
        <ecNumber evidence="2">4.2.1.1</ecNumber>
    </recommendedName>
</protein>
<reference evidence="8 11" key="2">
    <citation type="submission" date="2021-01" db="EMBL/GenBank/DDBJ databases">
        <title>Whole genome shotgun sequence of Actinoplanes lobatus NBRC 12513.</title>
        <authorList>
            <person name="Komaki H."/>
            <person name="Tamura T."/>
        </authorList>
    </citation>
    <scope>NUCLEOTIDE SEQUENCE [LARGE SCALE GENOMIC DNA]</scope>
    <source>
        <strain evidence="8 11">NBRC 12513</strain>
    </source>
</reference>
<sequence length="224" mass="23454">MLTLHRRTLFTAGGAIAGSMALPHTASADTGHSPDPLASLLAGNRRFAAGRARHPRQSPARVREVAAGQHPFAVILGCADSRLAPEILFDQGIGDLFDNRVAGNLVDDILLGSIEYAVEEFVPPVIMVLGHERCGAISATLNAIRTGAEVPGHIAAIVDALRGIVEPYVDDPDGLEKAVRANVYAQAEALVEQSGIVHEAVESGATIVVGARYDLDSGLVTLVD</sequence>
<dbReference type="InterPro" id="IPR036874">
    <property type="entry name" value="Carbonic_anhydrase_sf"/>
</dbReference>
<evidence type="ECO:0000256" key="2">
    <source>
        <dbReference type="ARBA" id="ARBA00012925"/>
    </source>
</evidence>
<dbReference type="InterPro" id="IPR015892">
    <property type="entry name" value="Carbonic_anhydrase_CS"/>
</dbReference>
<dbReference type="EMBL" id="BOMP01000201">
    <property type="protein sequence ID" value="GIE46344.1"/>
    <property type="molecule type" value="Genomic_DNA"/>
</dbReference>
<keyword evidence="11" id="KW-1185">Reference proteome</keyword>
<evidence type="ECO:0000313" key="8">
    <source>
        <dbReference type="EMBL" id="GIE46344.1"/>
    </source>
</evidence>
<gene>
    <name evidence="8" type="ORF">Alo02nite_92420</name>
    <name evidence="9" type="ORF">BJ964_004006</name>
</gene>
<organism evidence="9 10">
    <name type="scientific">Actinoplanes lobatus</name>
    <dbReference type="NCBI Taxonomy" id="113568"/>
    <lineage>
        <taxon>Bacteria</taxon>
        <taxon>Bacillati</taxon>
        <taxon>Actinomycetota</taxon>
        <taxon>Actinomycetes</taxon>
        <taxon>Micromonosporales</taxon>
        <taxon>Micromonosporaceae</taxon>
        <taxon>Actinoplanes</taxon>
    </lineage>
</organism>
<dbReference type="GO" id="GO:0015976">
    <property type="term" value="P:carbon utilization"/>
    <property type="evidence" value="ECO:0007669"/>
    <property type="project" value="InterPro"/>
</dbReference>
<keyword evidence="3 7" id="KW-0862">Zinc</keyword>
<dbReference type="CDD" id="cd03378">
    <property type="entry name" value="beta_CA_cladeC"/>
    <property type="match status" value="1"/>
</dbReference>
<dbReference type="EMBL" id="JACHNC010000001">
    <property type="protein sequence ID" value="MBB4749845.1"/>
    <property type="molecule type" value="Genomic_DNA"/>
</dbReference>
<dbReference type="InterPro" id="IPR001765">
    <property type="entry name" value="Carbonic_anhydrase"/>
</dbReference>
<dbReference type="PROSITE" id="PS00704">
    <property type="entry name" value="PROK_CO2_ANHYDRASE_1"/>
    <property type="match status" value="1"/>
</dbReference>
<dbReference type="Gene3D" id="3.40.1050.10">
    <property type="entry name" value="Carbonic anhydrase"/>
    <property type="match status" value="1"/>
</dbReference>
<evidence type="ECO:0000256" key="3">
    <source>
        <dbReference type="ARBA" id="ARBA00022833"/>
    </source>
</evidence>
<evidence type="ECO:0000256" key="6">
    <source>
        <dbReference type="ARBA" id="ARBA00048348"/>
    </source>
</evidence>
<dbReference type="Proteomes" id="UP000590511">
    <property type="component" value="Unassembled WGS sequence"/>
</dbReference>
<keyword evidence="4 9" id="KW-0456">Lyase</keyword>
<dbReference type="EC" id="4.2.1.1" evidence="2"/>
<evidence type="ECO:0000313" key="9">
    <source>
        <dbReference type="EMBL" id="MBB4749845.1"/>
    </source>
</evidence>
<reference evidence="9 10" key="1">
    <citation type="submission" date="2020-08" db="EMBL/GenBank/DDBJ databases">
        <title>Sequencing the genomes of 1000 actinobacteria strains.</title>
        <authorList>
            <person name="Klenk H.-P."/>
        </authorList>
    </citation>
    <scope>NUCLEOTIDE SEQUENCE [LARGE SCALE GENOMIC DNA]</scope>
    <source>
        <strain evidence="9 10">DSM 43150</strain>
    </source>
</reference>
<evidence type="ECO:0000256" key="1">
    <source>
        <dbReference type="ARBA" id="ARBA00006217"/>
    </source>
</evidence>
<evidence type="ECO:0000313" key="10">
    <source>
        <dbReference type="Proteomes" id="UP000590511"/>
    </source>
</evidence>
<dbReference type="Pfam" id="PF00484">
    <property type="entry name" value="Pro_CA"/>
    <property type="match status" value="1"/>
</dbReference>
<feature type="binding site" evidence="7">
    <location>
        <position position="131"/>
    </location>
    <ligand>
        <name>Zn(2+)</name>
        <dbReference type="ChEBI" id="CHEBI:29105"/>
    </ligand>
</feature>
<keyword evidence="7" id="KW-0479">Metal-binding</keyword>
<dbReference type="Proteomes" id="UP000631312">
    <property type="component" value="Unassembled WGS sequence"/>
</dbReference>
<dbReference type="AlphaFoldDB" id="A0A7W7HFZ3"/>
<comment type="caution">
    <text evidence="9">The sequence shown here is derived from an EMBL/GenBank/DDBJ whole genome shotgun (WGS) entry which is preliminary data.</text>
</comment>